<dbReference type="STRING" id="1349767.GJA_1443"/>
<reference evidence="1 2" key="1">
    <citation type="journal article" date="2015" name="Genome Announc.">
        <title>Genome Sequence of Mushroom Soft-Rot Pathogen Janthinobacterium agaricidamnosum.</title>
        <authorList>
            <person name="Graupner K."/>
            <person name="Lackner G."/>
            <person name="Hertweck C."/>
        </authorList>
    </citation>
    <scope>NUCLEOTIDE SEQUENCE [LARGE SCALE GENOMIC DNA]</scope>
    <source>
        <strain evidence="2">NBRC 102515 / DSM 9628</strain>
    </source>
</reference>
<dbReference type="AlphaFoldDB" id="W0UZU4"/>
<keyword evidence="2" id="KW-1185">Reference proteome</keyword>
<dbReference type="HOGENOM" id="CLU_1832456_0_0_4"/>
<dbReference type="KEGG" id="jag:GJA_1443"/>
<gene>
    <name evidence="1" type="ORF">GJA_1443</name>
</gene>
<evidence type="ECO:0000313" key="2">
    <source>
        <dbReference type="Proteomes" id="UP000027604"/>
    </source>
</evidence>
<proteinExistence type="predicted"/>
<dbReference type="PATRIC" id="fig|1349767.4.peg.3145"/>
<sequence length="140" mass="15732">MMGGRRIETTFCNEIRPGITGRQLRGIHKGEIALSAPGVLNSLHALVSAHTGHGDPFQRLSFELLANGDMIERIDYHGAALQQRYGRQRRTGKPFSLPFEHAFTIAHHLLYLEHSFAVRTITERETFLSKSMTISFAPAF</sequence>
<protein>
    <submittedName>
        <fullName evidence="1">Uncharacterized protein</fullName>
    </submittedName>
</protein>
<dbReference type="EMBL" id="HG322949">
    <property type="protein sequence ID" value="CDG82094.1"/>
    <property type="molecule type" value="Genomic_DNA"/>
</dbReference>
<dbReference type="Proteomes" id="UP000027604">
    <property type="component" value="Chromosome I"/>
</dbReference>
<accession>W0UZU4</accession>
<evidence type="ECO:0000313" key="1">
    <source>
        <dbReference type="EMBL" id="CDG82094.1"/>
    </source>
</evidence>
<organism evidence="1 2">
    <name type="scientific">Janthinobacterium agaricidamnosum NBRC 102515 = DSM 9628</name>
    <dbReference type="NCBI Taxonomy" id="1349767"/>
    <lineage>
        <taxon>Bacteria</taxon>
        <taxon>Pseudomonadati</taxon>
        <taxon>Pseudomonadota</taxon>
        <taxon>Betaproteobacteria</taxon>
        <taxon>Burkholderiales</taxon>
        <taxon>Oxalobacteraceae</taxon>
        <taxon>Janthinobacterium</taxon>
    </lineage>
</organism>
<name>W0UZU4_9BURK</name>